<gene>
    <name evidence="2" type="ORF">ASAP_0175</name>
</gene>
<dbReference type="Pfam" id="PF22688">
    <property type="entry name" value="Hda_lid"/>
    <property type="match status" value="1"/>
</dbReference>
<dbReference type="GO" id="GO:0006270">
    <property type="term" value="P:DNA replication initiation"/>
    <property type="evidence" value="ECO:0007669"/>
    <property type="project" value="TreeGrafter"/>
</dbReference>
<evidence type="ECO:0000313" key="2">
    <source>
        <dbReference type="EMBL" id="CDG38220.1"/>
    </source>
</evidence>
<protein>
    <submittedName>
        <fullName evidence="2">Chromosomal replication initiator protein DnaA</fullName>
    </submittedName>
</protein>
<dbReference type="InterPro" id="IPR027417">
    <property type="entry name" value="P-loop_NTPase"/>
</dbReference>
<dbReference type="SUPFAM" id="SSF52540">
    <property type="entry name" value="P-loop containing nucleoside triphosphate hydrolases"/>
    <property type="match status" value="1"/>
</dbReference>
<dbReference type="PANTHER" id="PTHR30050:SF5">
    <property type="entry name" value="DNAA REGULATORY INACTIVATOR HDA"/>
    <property type="match status" value="1"/>
</dbReference>
<dbReference type="GO" id="GO:0005886">
    <property type="term" value="C:plasma membrane"/>
    <property type="evidence" value="ECO:0007669"/>
    <property type="project" value="TreeGrafter"/>
</dbReference>
<dbReference type="PANTHER" id="PTHR30050">
    <property type="entry name" value="CHROMOSOMAL REPLICATION INITIATOR PROTEIN DNAA"/>
    <property type="match status" value="1"/>
</dbReference>
<dbReference type="EMBL" id="CBLX010000003">
    <property type="protein sequence ID" value="CDG38220.1"/>
    <property type="molecule type" value="Genomic_DNA"/>
</dbReference>
<sequence>MDKEAGIDGLAPGNAAAQLALALRPPASVAARHFIPSASNAQARHWLNQTGWPDRRLLLCGDDSCGKTHLLHIWAARRQARVVDAATLDMAQVVEIAGAAHNTLALDHLERVTSERALLHLLNLAREHRTTLLIASRYAPVRLPIVLPDLASRLRAITVVPLLSPEDSLRFALLLRLIAERQMIVSKPILDWLMHHLPRTCDAIVSAVDRLDQAGLAHNRPLTRVLARQALSGLLDEPAPGER</sequence>
<dbReference type="RefSeq" id="WP_023978394.1">
    <property type="nucleotide sequence ID" value="NZ_CBLX010000003.1"/>
</dbReference>
<evidence type="ECO:0000313" key="3">
    <source>
        <dbReference type="Proteomes" id="UP000027583"/>
    </source>
</evidence>
<dbReference type="AlphaFoldDB" id="A0A060QBG7"/>
<accession>A0A060QBG7</accession>
<feature type="domain" description="Hda lid" evidence="1">
    <location>
        <begin position="172"/>
        <end position="230"/>
    </location>
</feature>
<evidence type="ECO:0000259" key="1">
    <source>
        <dbReference type="Pfam" id="PF22688"/>
    </source>
</evidence>
<dbReference type="Gene3D" id="3.40.50.300">
    <property type="entry name" value="P-loop containing nucleotide triphosphate hydrolases"/>
    <property type="match status" value="1"/>
</dbReference>
<organism evidence="2 3">
    <name type="scientific">Asaia bogorensis</name>
    <dbReference type="NCBI Taxonomy" id="91915"/>
    <lineage>
        <taxon>Bacteria</taxon>
        <taxon>Pseudomonadati</taxon>
        <taxon>Pseudomonadota</taxon>
        <taxon>Alphaproteobacteria</taxon>
        <taxon>Acetobacterales</taxon>
        <taxon>Acetobacteraceae</taxon>
        <taxon>Asaia</taxon>
    </lineage>
</organism>
<dbReference type="InterPro" id="IPR055199">
    <property type="entry name" value="Hda_lid"/>
</dbReference>
<proteinExistence type="predicted"/>
<dbReference type="GO" id="GO:0003688">
    <property type="term" value="F:DNA replication origin binding"/>
    <property type="evidence" value="ECO:0007669"/>
    <property type="project" value="TreeGrafter"/>
</dbReference>
<reference evidence="2 3" key="1">
    <citation type="journal article" date="2014" name="Genome Biol. Evol.">
        <title>Acetic acid bacteria genomes reveal functional traits for adaptation to life in insect guts.</title>
        <authorList>
            <person name="Chouaia B."/>
            <person name="Gaiarsa S."/>
            <person name="Crotti E."/>
            <person name="Comandatore F."/>
            <person name="Degli Esposti M."/>
            <person name="Ricci I."/>
            <person name="Alma A."/>
            <person name="Favia G."/>
            <person name="Bandi C."/>
            <person name="Daffonchio D."/>
        </authorList>
    </citation>
    <scope>NUCLEOTIDE SEQUENCE [LARGE SCALE GENOMIC DNA]</scope>
    <source>
        <strain evidence="2 3">SF2.1</strain>
    </source>
</reference>
<dbReference type="Proteomes" id="UP000027583">
    <property type="component" value="Unassembled WGS sequence"/>
</dbReference>
<dbReference type="eggNOG" id="COG0593">
    <property type="taxonomic scope" value="Bacteria"/>
</dbReference>
<comment type="caution">
    <text evidence="2">The sequence shown here is derived from an EMBL/GenBank/DDBJ whole genome shotgun (WGS) entry which is preliminary data.</text>
</comment>
<dbReference type="Gene3D" id="1.10.8.60">
    <property type="match status" value="1"/>
</dbReference>
<name>A0A060QBG7_9PROT</name>
<reference evidence="2 3" key="2">
    <citation type="journal article" date="2014" name="PLoS ONE">
        <title>Evolution of mitochondria reconstructed from the energy metabolism of living bacteria.</title>
        <authorList>
            <person name="Degli Esposti M."/>
            <person name="Chouaia B."/>
            <person name="Comandatore F."/>
            <person name="Crotti E."/>
            <person name="Sassera D."/>
            <person name="Lievens P.M."/>
            <person name="Daffonchio D."/>
            <person name="Bandi C."/>
        </authorList>
    </citation>
    <scope>NUCLEOTIDE SEQUENCE [LARGE SCALE GENOMIC DNA]</scope>
    <source>
        <strain evidence="2 3">SF2.1</strain>
    </source>
</reference>